<keyword evidence="3 5" id="KW-1133">Transmembrane helix</keyword>
<feature type="transmembrane region" description="Helical" evidence="5">
    <location>
        <begin position="181"/>
        <end position="202"/>
    </location>
</feature>
<comment type="subcellular location">
    <subcellularLocation>
        <location evidence="1">Membrane</location>
        <topology evidence="1">Multi-pass membrane protein</topology>
    </subcellularLocation>
</comment>
<dbReference type="GO" id="GO:0006508">
    <property type="term" value="P:proteolysis"/>
    <property type="evidence" value="ECO:0007669"/>
    <property type="project" value="UniProtKB-KW"/>
</dbReference>
<sequence>MYKAVFSSITFIITVIILTFNLFFWSILEKSTLFGTTTQSQWLKLLTFNPMEWAEAFGLPFLLSIFFHSSAEHLISNLIMLLIVSSICEKKLGKTNTLLIFFLTHLSSLAMIAIFYEFNFSEKPIILSGSSAAIFGMLGFYLLKERKWVICIILFCFLLLNQTNIISLFPYKYTLIDPHLIGYSIGIISSILFSKTILRYIALLK</sequence>
<feature type="transmembrane region" description="Helical" evidence="5">
    <location>
        <begin position="124"/>
        <end position="143"/>
    </location>
</feature>
<evidence type="ECO:0000256" key="5">
    <source>
        <dbReference type="SAM" id="Phobius"/>
    </source>
</evidence>
<feature type="transmembrane region" description="Helical" evidence="5">
    <location>
        <begin position="96"/>
        <end position="118"/>
    </location>
</feature>
<keyword evidence="4 5" id="KW-0472">Membrane</keyword>
<dbReference type="GO" id="GO:0008233">
    <property type="term" value="F:peptidase activity"/>
    <property type="evidence" value="ECO:0007669"/>
    <property type="project" value="UniProtKB-KW"/>
</dbReference>
<protein>
    <submittedName>
        <fullName evidence="7">Rhomboid family intramembrane serine protease</fullName>
        <ecNumber evidence="7">3.4.21.105</ecNumber>
    </submittedName>
</protein>
<evidence type="ECO:0000313" key="7">
    <source>
        <dbReference type="EMBL" id="MDE1464418.1"/>
    </source>
</evidence>
<evidence type="ECO:0000259" key="6">
    <source>
        <dbReference type="Pfam" id="PF01694"/>
    </source>
</evidence>
<evidence type="ECO:0000313" key="8">
    <source>
        <dbReference type="Proteomes" id="UP001528823"/>
    </source>
</evidence>
<evidence type="ECO:0000256" key="1">
    <source>
        <dbReference type="ARBA" id="ARBA00004141"/>
    </source>
</evidence>
<dbReference type="Gene3D" id="1.20.1540.10">
    <property type="entry name" value="Rhomboid-like"/>
    <property type="match status" value="1"/>
</dbReference>
<dbReference type="EC" id="3.4.21.105" evidence="7"/>
<dbReference type="InterPro" id="IPR022764">
    <property type="entry name" value="Peptidase_S54_rhomboid_dom"/>
</dbReference>
<feature type="transmembrane region" description="Helical" evidence="5">
    <location>
        <begin position="5"/>
        <end position="28"/>
    </location>
</feature>
<keyword evidence="7" id="KW-0378">Hydrolase</keyword>
<evidence type="ECO:0000256" key="2">
    <source>
        <dbReference type="ARBA" id="ARBA00022692"/>
    </source>
</evidence>
<keyword evidence="7" id="KW-0645">Protease</keyword>
<dbReference type="Proteomes" id="UP001528823">
    <property type="component" value="Unassembled WGS sequence"/>
</dbReference>
<feature type="domain" description="Peptidase S54 rhomboid" evidence="6">
    <location>
        <begin position="61"/>
        <end position="194"/>
    </location>
</feature>
<feature type="transmembrane region" description="Helical" evidence="5">
    <location>
        <begin position="148"/>
        <end position="169"/>
    </location>
</feature>
<proteinExistence type="predicted"/>
<dbReference type="Pfam" id="PF01694">
    <property type="entry name" value="Rhomboid"/>
    <property type="match status" value="1"/>
</dbReference>
<dbReference type="RefSeq" id="WP_274690744.1">
    <property type="nucleotide sequence ID" value="NZ_JAPMOU010000034.1"/>
</dbReference>
<keyword evidence="8" id="KW-1185">Reference proteome</keyword>
<dbReference type="EMBL" id="JAPMOU010000034">
    <property type="protein sequence ID" value="MDE1464418.1"/>
    <property type="molecule type" value="Genomic_DNA"/>
</dbReference>
<keyword evidence="2 5" id="KW-0812">Transmembrane</keyword>
<accession>A0ABT5UDG6</accession>
<comment type="caution">
    <text evidence="7">The sequence shown here is derived from an EMBL/GenBank/DDBJ whole genome shotgun (WGS) entry which is preliminary data.</text>
</comment>
<dbReference type="SUPFAM" id="SSF144091">
    <property type="entry name" value="Rhomboid-like"/>
    <property type="match status" value="1"/>
</dbReference>
<reference evidence="7 8" key="1">
    <citation type="submission" date="2022-11" db="EMBL/GenBank/DDBJ databases">
        <title>Spartinivicinus poritis sp. nov., isolated from scleractinian coral Porites lutea.</title>
        <authorList>
            <person name="Zhang G."/>
            <person name="Cai L."/>
            <person name="Wei Q."/>
        </authorList>
    </citation>
    <scope>NUCLEOTIDE SEQUENCE [LARGE SCALE GENOMIC DNA]</scope>
    <source>
        <strain evidence="7 8">A2-2</strain>
    </source>
</reference>
<evidence type="ECO:0000256" key="4">
    <source>
        <dbReference type="ARBA" id="ARBA00023136"/>
    </source>
</evidence>
<name>A0ABT5UDG6_9GAMM</name>
<evidence type="ECO:0000256" key="3">
    <source>
        <dbReference type="ARBA" id="ARBA00022989"/>
    </source>
</evidence>
<dbReference type="InterPro" id="IPR035952">
    <property type="entry name" value="Rhomboid-like_sf"/>
</dbReference>
<gene>
    <name evidence="7" type="ORF">ORQ98_20875</name>
</gene>
<organism evidence="7 8">
    <name type="scientific">Spartinivicinus poritis</name>
    <dbReference type="NCBI Taxonomy" id="2994640"/>
    <lineage>
        <taxon>Bacteria</taxon>
        <taxon>Pseudomonadati</taxon>
        <taxon>Pseudomonadota</taxon>
        <taxon>Gammaproteobacteria</taxon>
        <taxon>Oceanospirillales</taxon>
        <taxon>Zooshikellaceae</taxon>
        <taxon>Spartinivicinus</taxon>
    </lineage>
</organism>
<feature type="transmembrane region" description="Helical" evidence="5">
    <location>
        <begin position="61"/>
        <end position="84"/>
    </location>
</feature>